<evidence type="ECO:0008006" key="2">
    <source>
        <dbReference type="Google" id="ProtNLM"/>
    </source>
</evidence>
<dbReference type="InterPro" id="IPR036844">
    <property type="entry name" value="Hint_dom_sf"/>
</dbReference>
<dbReference type="Gene3D" id="2.170.16.10">
    <property type="entry name" value="Hedgehog/Intein (Hint) domain"/>
    <property type="match status" value="1"/>
</dbReference>
<dbReference type="Gene3D" id="3.80.10.10">
    <property type="entry name" value="Ribonuclease Inhibitor"/>
    <property type="match status" value="1"/>
</dbReference>
<name>A0A6C0DYW3_9ZZZZ</name>
<sequence length="346" mass="37887">MTATSTKYYGAANVMLYSTNDTTLLPASSYGLALANIISVDIGSAVVALAQNCFYECSNLTSVSFNGNTTITTFGEGCFSTCGITSIVIPSSVTTIGPGCFAFCGFTSINIPSSVTTLGHNCFFGCPALTTINYENPSIIVTSQNILNGNGISQQTTVNFYMTPSAPSAPASVSSSSVYYTQHYLNGTIFYYFSGEMPVICLDENTLVCIDLENNYVPIKDIKSGDMVVDYSGNLVPVLFNICSGETDKFVKISKDAIGTNKPSRDIFITKGHPVLTNGGREFPCQRLINNRTITWNTFDKPHSVYNICTEKRIFIKMENMYVCTWAKDEYEKFIKKYNVVCRGRK</sequence>
<dbReference type="EMBL" id="MN739699">
    <property type="protein sequence ID" value="QHT21964.1"/>
    <property type="molecule type" value="Genomic_DNA"/>
</dbReference>
<dbReference type="SUPFAM" id="SSF51294">
    <property type="entry name" value="Hedgehog/intein (Hint) domain"/>
    <property type="match status" value="1"/>
</dbReference>
<evidence type="ECO:0000313" key="1">
    <source>
        <dbReference type="EMBL" id="QHT21964.1"/>
    </source>
</evidence>
<organism evidence="1">
    <name type="scientific">viral metagenome</name>
    <dbReference type="NCBI Taxonomy" id="1070528"/>
    <lineage>
        <taxon>unclassified sequences</taxon>
        <taxon>metagenomes</taxon>
        <taxon>organismal metagenomes</taxon>
    </lineage>
</organism>
<reference evidence="1" key="1">
    <citation type="journal article" date="2020" name="Nature">
        <title>Giant virus diversity and host interactions through global metagenomics.</title>
        <authorList>
            <person name="Schulz F."/>
            <person name="Roux S."/>
            <person name="Paez-Espino D."/>
            <person name="Jungbluth S."/>
            <person name="Walsh D.A."/>
            <person name="Denef V.J."/>
            <person name="McMahon K.D."/>
            <person name="Konstantinidis K.T."/>
            <person name="Eloe-Fadrosh E.A."/>
            <person name="Kyrpides N.C."/>
            <person name="Woyke T."/>
        </authorList>
    </citation>
    <scope>NUCLEOTIDE SEQUENCE</scope>
    <source>
        <strain evidence="1">GVMAG-M-3300023179-103</strain>
    </source>
</reference>
<dbReference type="SUPFAM" id="SSF52058">
    <property type="entry name" value="L domain-like"/>
    <property type="match status" value="1"/>
</dbReference>
<dbReference type="PANTHER" id="PTHR45661">
    <property type="entry name" value="SURFACE ANTIGEN"/>
    <property type="match status" value="1"/>
</dbReference>
<dbReference type="InterPro" id="IPR053139">
    <property type="entry name" value="Surface_bspA-like"/>
</dbReference>
<dbReference type="InterPro" id="IPR026906">
    <property type="entry name" value="LRR_5"/>
</dbReference>
<protein>
    <recommendedName>
        <fullName evidence="2">Hedgehog/Intein (Hint) domain-containing protein</fullName>
    </recommendedName>
</protein>
<proteinExistence type="predicted"/>
<dbReference type="Pfam" id="PF13306">
    <property type="entry name" value="LRR_5"/>
    <property type="match status" value="1"/>
</dbReference>
<accession>A0A6C0DYW3</accession>
<dbReference type="AlphaFoldDB" id="A0A6C0DYW3"/>
<dbReference type="PANTHER" id="PTHR45661:SF3">
    <property type="entry name" value="IG-LIKE DOMAIN-CONTAINING PROTEIN"/>
    <property type="match status" value="1"/>
</dbReference>
<dbReference type="InterPro" id="IPR032675">
    <property type="entry name" value="LRR_dom_sf"/>
</dbReference>